<evidence type="ECO:0000256" key="1">
    <source>
        <dbReference type="ARBA" id="ARBA00004116"/>
    </source>
</evidence>
<proteinExistence type="inferred from homology"/>
<organism evidence="7 8">
    <name type="scientific">Oldenlandia corymbosa var. corymbosa</name>
    <dbReference type="NCBI Taxonomy" id="529605"/>
    <lineage>
        <taxon>Eukaryota</taxon>
        <taxon>Viridiplantae</taxon>
        <taxon>Streptophyta</taxon>
        <taxon>Embryophyta</taxon>
        <taxon>Tracheophyta</taxon>
        <taxon>Spermatophyta</taxon>
        <taxon>Magnoliopsida</taxon>
        <taxon>eudicotyledons</taxon>
        <taxon>Gunneridae</taxon>
        <taxon>Pentapetalae</taxon>
        <taxon>asterids</taxon>
        <taxon>lamiids</taxon>
        <taxon>Gentianales</taxon>
        <taxon>Rubiaceae</taxon>
        <taxon>Rubioideae</taxon>
        <taxon>Spermacoceae</taxon>
        <taxon>Hedyotis-Oldenlandia complex</taxon>
        <taxon>Oldenlandia</taxon>
    </lineage>
</organism>
<dbReference type="PANTHER" id="PTHR10426:SF136">
    <property type="entry name" value="PROTEIN STRICTOSIDINE SYNTHASE-LIKE 9-LIKE"/>
    <property type="match status" value="1"/>
</dbReference>
<evidence type="ECO:0000256" key="4">
    <source>
        <dbReference type="ARBA" id="ARBA00023180"/>
    </source>
</evidence>
<name>A0AAV1E1I6_OLDCO</name>
<accession>A0AAV1E1I6</accession>
<evidence type="ECO:0000256" key="2">
    <source>
        <dbReference type="ARBA" id="ARBA00009191"/>
    </source>
</evidence>
<reference evidence="7" key="1">
    <citation type="submission" date="2023-03" db="EMBL/GenBank/DDBJ databases">
        <authorList>
            <person name="Julca I."/>
        </authorList>
    </citation>
    <scope>NUCLEOTIDE SEQUENCE</scope>
</reference>
<gene>
    <name evidence="7" type="ORF">OLC1_LOCUS19972</name>
</gene>
<evidence type="ECO:0000259" key="6">
    <source>
        <dbReference type="Pfam" id="PF03088"/>
    </source>
</evidence>
<feature type="signal peptide" evidence="5">
    <location>
        <begin position="1"/>
        <end position="18"/>
    </location>
</feature>
<feature type="chain" id="PRO_5043740529" evidence="5">
    <location>
        <begin position="19"/>
        <end position="322"/>
    </location>
</feature>
<dbReference type="GO" id="GO:0005773">
    <property type="term" value="C:vacuole"/>
    <property type="evidence" value="ECO:0007669"/>
    <property type="project" value="UniProtKB-SubCell"/>
</dbReference>
<feature type="domain" description="Strictosidine synthase conserved region" evidence="6">
    <location>
        <begin position="145"/>
        <end position="231"/>
    </location>
</feature>
<comment type="similarity">
    <text evidence="2">Belongs to the strictosidine synthase family.</text>
</comment>
<dbReference type="Gene3D" id="2.120.10.30">
    <property type="entry name" value="TolB, C-terminal domain"/>
    <property type="match status" value="1"/>
</dbReference>
<protein>
    <submittedName>
        <fullName evidence="7">OLC1v1013359C1</fullName>
    </submittedName>
</protein>
<evidence type="ECO:0000313" key="8">
    <source>
        <dbReference type="Proteomes" id="UP001161247"/>
    </source>
</evidence>
<evidence type="ECO:0000256" key="3">
    <source>
        <dbReference type="ARBA" id="ARBA00022554"/>
    </source>
</evidence>
<dbReference type="GO" id="GO:0016787">
    <property type="term" value="F:hydrolase activity"/>
    <property type="evidence" value="ECO:0007669"/>
    <property type="project" value="TreeGrafter"/>
</dbReference>
<sequence length="322" mass="35349">MLFIIIFALLFFIPSLIAFDPYTIYTQLNLPSGVLGPDSVTLDRFRGGPYVAVNDGRVLKYDGSNFQDFAFTSPNRSKNLCDGTKDLNLGPKCGRPFGFSFNTITGVLYIVDAYLGLFKVGPNGGQATLLANSANGVPFKFLTGIDVDIPTGLVYFTDASTTYSLKDALEGKFPPSDSTGRLLQYDPITRQVKELLKGVPAPVGPAVSIDSSFVIFSQFYAQKVVKYWLMGPRTGATDILLNLPGNPVKVKRAEKPGEFWVPVNHNFLPSGYKFNSRGDILLVKDLSKQFVNARVDVIQEYEEVIIYVGSVEANFVGVFSGW</sequence>
<dbReference type="InterPro" id="IPR018119">
    <property type="entry name" value="Strictosidine_synth_cons-reg"/>
</dbReference>
<comment type="subcellular location">
    <subcellularLocation>
        <location evidence="1">Vacuole</location>
    </subcellularLocation>
</comment>
<dbReference type="AlphaFoldDB" id="A0AAV1E1I6"/>
<keyword evidence="5" id="KW-0732">Signal</keyword>
<dbReference type="Proteomes" id="UP001161247">
    <property type="component" value="Chromosome 7"/>
</dbReference>
<dbReference type="PANTHER" id="PTHR10426">
    <property type="entry name" value="STRICTOSIDINE SYNTHASE-RELATED"/>
    <property type="match status" value="1"/>
</dbReference>
<dbReference type="InterPro" id="IPR011042">
    <property type="entry name" value="6-blade_b-propeller_TolB-like"/>
</dbReference>
<dbReference type="SUPFAM" id="SSF63829">
    <property type="entry name" value="Calcium-dependent phosphotriesterase"/>
    <property type="match status" value="1"/>
</dbReference>
<dbReference type="Pfam" id="PF03088">
    <property type="entry name" value="Str_synth"/>
    <property type="match status" value="1"/>
</dbReference>
<evidence type="ECO:0000256" key="5">
    <source>
        <dbReference type="SAM" id="SignalP"/>
    </source>
</evidence>
<dbReference type="EMBL" id="OX459124">
    <property type="protein sequence ID" value="CAI9112859.1"/>
    <property type="molecule type" value="Genomic_DNA"/>
</dbReference>
<evidence type="ECO:0000313" key="7">
    <source>
        <dbReference type="EMBL" id="CAI9112859.1"/>
    </source>
</evidence>
<keyword evidence="8" id="KW-1185">Reference proteome</keyword>
<keyword evidence="4" id="KW-0325">Glycoprotein</keyword>
<keyword evidence="3" id="KW-0926">Vacuole</keyword>
<dbReference type="GO" id="GO:0012505">
    <property type="term" value="C:endomembrane system"/>
    <property type="evidence" value="ECO:0007669"/>
    <property type="project" value="TreeGrafter"/>
</dbReference>